<protein>
    <submittedName>
        <fullName evidence="7">Patatin</fullName>
    </submittedName>
</protein>
<dbReference type="OrthoDB" id="9770965at2"/>
<feature type="active site" description="Proton acceptor" evidence="4">
    <location>
        <position position="210"/>
    </location>
</feature>
<evidence type="ECO:0000313" key="8">
    <source>
        <dbReference type="Proteomes" id="UP000253319"/>
    </source>
</evidence>
<feature type="signal peptide" evidence="5">
    <location>
        <begin position="1"/>
        <end position="19"/>
    </location>
</feature>
<dbReference type="EMBL" id="QLST01000004">
    <property type="protein sequence ID" value="RBA28970.1"/>
    <property type="molecule type" value="Genomic_DNA"/>
</dbReference>
<evidence type="ECO:0000256" key="3">
    <source>
        <dbReference type="ARBA" id="ARBA00023098"/>
    </source>
</evidence>
<accession>A0A365P343</accession>
<name>A0A365P343_9FLAO</name>
<sequence>MKKLFLLISLLIFTQISLGQEPVNPDKTPKIGLVLSGGGAKGLAHIGVLKVIDSLGIKIDYIGGTSMGAVIGGLYASGYSGKQLDSIFSHVDVDALLQDFTPRDSKNFYQKRNDEIYALTLPFDGFKLGLPSALSKGMYNYNLLSRLTKHVSHIKNFNDLPIPFFCIATNIETGKEIILNRGVLPQSMLASGALPTLYNPVEIDGELLIDGGVVNNYPIEEVRRLGATIIIGVDVQDGLKSREELKGATGMLTQIANYNMIEKMGNKIGQTDLYIKPDIKGFTVVSFDRGKAIVSKGVNAANKLIDDLQKIKYIQEKNHIEPRNFQVKNVDSIYIKHIQINNLTNFTRSYVIGKLKFKPDNKISFATFEKGMNNLNASQSFQSIYYDFERNEDGEKLILDLKEKKSTTFLKLGLHYDELFKSGLLINFTKNKIFAKNDVISLDFVVGDNIRYNLNYYIDNGFYWSFGFNSRYTGFNRNVQNDFNNGVTFSDLELNSINIDYSDFTNQAYMQTIFAQKFSIGAGIELKHLKISSETLENTRPIFENSDYFSIYGYMKYDSFDKKYFPKKGWYFNGDLKSFIYSSNYSNDFERFTIAKADFGVAKTFYKKFTLKLQTEGGFSIGEQSVNYFDFALGGYGFANLNNFRPFYGYDFISVVGDSYVKVSSTIDYEIYRKHHINFTGNFANIGNRIFESVDNWINKPRYTGYGFGYGFDSLIGPLEIKHSWSPETRNHFTWISLGFWF</sequence>
<dbReference type="SUPFAM" id="SSF52151">
    <property type="entry name" value="FabD/lysophospholipase-like"/>
    <property type="match status" value="1"/>
</dbReference>
<keyword evidence="1 4" id="KW-0378">Hydrolase</keyword>
<dbReference type="InterPro" id="IPR043864">
    <property type="entry name" value="Omp85-like_dom"/>
</dbReference>
<evidence type="ECO:0000256" key="2">
    <source>
        <dbReference type="ARBA" id="ARBA00022963"/>
    </source>
</evidence>
<gene>
    <name evidence="7" type="ORF">DPN68_04200</name>
</gene>
<feature type="domain" description="PNPLA" evidence="6">
    <location>
        <begin position="33"/>
        <end position="223"/>
    </location>
</feature>
<dbReference type="Proteomes" id="UP000253319">
    <property type="component" value="Unassembled WGS sequence"/>
</dbReference>
<reference evidence="7 8" key="1">
    <citation type="submission" date="2018-06" db="EMBL/GenBank/DDBJ databases">
        <title>Flavobacterium tibetense sp. nov., isolated from a wetland YonghuCo on Tibetan Plateau.</title>
        <authorList>
            <person name="Xing P."/>
            <person name="Phurbu D."/>
            <person name="Lu H."/>
        </authorList>
    </citation>
    <scope>NUCLEOTIDE SEQUENCE [LARGE SCALE GENOMIC DNA]</scope>
    <source>
        <strain evidence="7 8">YH5</strain>
    </source>
</reference>
<dbReference type="RefSeq" id="WP_113988400.1">
    <property type="nucleotide sequence ID" value="NZ_QLST01000004.1"/>
</dbReference>
<evidence type="ECO:0000256" key="4">
    <source>
        <dbReference type="PROSITE-ProRule" id="PRU01161"/>
    </source>
</evidence>
<dbReference type="InterPro" id="IPR016035">
    <property type="entry name" value="Acyl_Trfase/lysoPLipase"/>
</dbReference>
<dbReference type="GO" id="GO:0016042">
    <property type="term" value="P:lipid catabolic process"/>
    <property type="evidence" value="ECO:0007669"/>
    <property type="project" value="UniProtKB-UniRule"/>
</dbReference>
<keyword evidence="5" id="KW-0732">Signal</keyword>
<feature type="short sequence motif" description="GXGXXG" evidence="4">
    <location>
        <begin position="37"/>
        <end position="42"/>
    </location>
</feature>
<evidence type="ECO:0000313" key="7">
    <source>
        <dbReference type="EMBL" id="RBA28970.1"/>
    </source>
</evidence>
<keyword evidence="8" id="KW-1185">Reference proteome</keyword>
<keyword evidence="2 4" id="KW-0442">Lipid degradation</keyword>
<keyword evidence="3 4" id="KW-0443">Lipid metabolism</keyword>
<dbReference type="Pfam" id="PF01734">
    <property type="entry name" value="Patatin"/>
    <property type="match status" value="1"/>
</dbReference>
<feature type="short sequence motif" description="GXSXG" evidence="4">
    <location>
        <begin position="64"/>
        <end position="68"/>
    </location>
</feature>
<dbReference type="GO" id="GO:0016787">
    <property type="term" value="F:hydrolase activity"/>
    <property type="evidence" value="ECO:0007669"/>
    <property type="project" value="UniProtKB-UniRule"/>
</dbReference>
<dbReference type="PANTHER" id="PTHR14226:SF29">
    <property type="entry name" value="NEUROPATHY TARGET ESTERASE SWS"/>
    <property type="match status" value="1"/>
</dbReference>
<comment type="caution">
    <text evidence="7">The sequence shown here is derived from an EMBL/GenBank/DDBJ whole genome shotgun (WGS) entry which is preliminary data.</text>
</comment>
<feature type="chain" id="PRO_5016802983" evidence="5">
    <location>
        <begin position="20"/>
        <end position="742"/>
    </location>
</feature>
<dbReference type="CDD" id="cd07205">
    <property type="entry name" value="Pat_PNPLA6_PNPLA7_NTE1_like"/>
    <property type="match status" value="1"/>
</dbReference>
<dbReference type="PANTHER" id="PTHR14226">
    <property type="entry name" value="NEUROPATHY TARGET ESTERASE/SWISS CHEESE D.MELANOGASTER"/>
    <property type="match status" value="1"/>
</dbReference>
<evidence type="ECO:0000259" key="6">
    <source>
        <dbReference type="PROSITE" id="PS51635"/>
    </source>
</evidence>
<dbReference type="Gene3D" id="3.40.1090.10">
    <property type="entry name" value="Cytosolic phospholipase A2 catalytic domain"/>
    <property type="match status" value="2"/>
</dbReference>
<feature type="active site" description="Nucleophile" evidence="4">
    <location>
        <position position="66"/>
    </location>
</feature>
<organism evidence="7 8">
    <name type="scientific">Flavobacterium tibetense</name>
    <dbReference type="NCBI Taxonomy" id="2233533"/>
    <lineage>
        <taxon>Bacteria</taxon>
        <taxon>Pseudomonadati</taxon>
        <taxon>Bacteroidota</taxon>
        <taxon>Flavobacteriia</taxon>
        <taxon>Flavobacteriales</taxon>
        <taxon>Flavobacteriaceae</taxon>
        <taxon>Flavobacterium</taxon>
    </lineage>
</organism>
<evidence type="ECO:0000256" key="5">
    <source>
        <dbReference type="SAM" id="SignalP"/>
    </source>
</evidence>
<dbReference type="InterPro" id="IPR002641">
    <property type="entry name" value="PNPLA_dom"/>
</dbReference>
<dbReference type="InterPro" id="IPR050301">
    <property type="entry name" value="NTE"/>
</dbReference>
<proteinExistence type="predicted"/>
<evidence type="ECO:0000256" key="1">
    <source>
        <dbReference type="ARBA" id="ARBA00022801"/>
    </source>
</evidence>
<dbReference type="AlphaFoldDB" id="A0A365P343"/>
<feature type="short sequence motif" description="DGA/G" evidence="4">
    <location>
        <begin position="210"/>
        <end position="212"/>
    </location>
</feature>
<dbReference type="Pfam" id="PF19143">
    <property type="entry name" value="Omp85_2"/>
    <property type="match status" value="1"/>
</dbReference>
<dbReference type="PROSITE" id="PS51635">
    <property type="entry name" value="PNPLA"/>
    <property type="match status" value="1"/>
</dbReference>